<feature type="transmembrane region" description="Helical" evidence="12">
    <location>
        <begin position="653"/>
        <end position="672"/>
    </location>
</feature>
<evidence type="ECO:0000256" key="3">
    <source>
        <dbReference type="ARBA" id="ARBA00022606"/>
    </source>
</evidence>
<dbReference type="SMART" id="SM00248">
    <property type="entry name" value="ANK"/>
    <property type="match status" value="6"/>
</dbReference>
<evidence type="ECO:0000256" key="11">
    <source>
        <dbReference type="PROSITE-ProRule" id="PRU00023"/>
    </source>
</evidence>
<feature type="transmembrane region" description="Helical" evidence="12">
    <location>
        <begin position="614"/>
        <end position="632"/>
    </location>
</feature>
<keyword evidence="6 12" id="KW-1133">Transmembrane helix</keyword>
<evidence type="ECO:0000256" key="9">
    <source>
        <dbReference type="ARBA" id="ARBA00023136"/>
    </source>
</evidence>
<keyword evidence="9 12" id="KW-0472">Membrane</keyword>
<dbReference type="InterPro" id="IPR002110">
    <property type="entry name" value="Ankyrin_rpt"/>
</dbReference>
<evidence type="ECO:0000259" key="13">
    <source>
        <dbReference type="Pfam" id="PF00520"/>
    </source>
</evidence>
<keyword evidence="7 11" id="KW-0040">ANK repeat</keyword>
<feature type="transmembrane region" description="Helical" evidence="12">
    <location>
        <begin position="516"/>
        <end position="538"/>
    </location>
</feature>
<feature type="transmembrane region" description="Helical" evidence="12">
    <location>
        <begin position="550"/>
        <end position="568"/>
    </location>
</feature>
<evidence type="ECO:0000256" key="4">
    <source>
        <dbReference type="ARBA" id="ARBA00022692"/>
    </source>
</evidence>
<keyword evidence="3" id="KW-0716">Sensory transduction</keyword>
<evidence type="ECO:0000256" key="5">
    <source>
        <dbReference type="ARBA" id="ARBA00022737"/>
    </source>
</evidence>
<keyword evidence="4 12" id="KW-0812">Transmembrane</keyword>
<evidence type="ECO:0000256" key="6">
    <source>
        <dbReference type="ARBA" id="ARBA00022989"/>
    </source>
</evidence>
<sequence length="928" mass="104635">MGNYELQRTDSICTPPEVQLLEYVKANNSAKIQSFVIENPNSVNVVIGHPYDKPILYIACYELANQIRPETIEMLVKLGAPLHHTDEVHNHMQAVHFATLGGNPKALEVILRHLKPGDINSLTSNNNSALNLVVKEGDFANAHNGPRNGLVECVRMLVLGGINVNTPDAKNLSPIFWAVKKGYADVARVILYESGQSVDIDSHKLRGKSARDYMKEMKMSDAFTTPNNNETGTVHDHLFQLLKQGDEDAFVSNEYAPHAVNAEDGTQTLLQLATKKGLPLAVTFLLDHGADPNKTTKQSPSPPIQIAALNGYHKVFNVLVNRANTIIPKSTLMDLLKHVDNEAITDEINHNLCYELLLKSKAKSVDVNSGDKSDNTALHYAARYGGASRTLELLRSGASMACTNKYGSLPIEDIDCNTLETHLNECMEINFDSNIDKENFTATFNYKTLMPPPLHVADKGNFDTETACKLITPAIAQLSSETKVISYISKSPELKHLLMHPTITSFLYMKWHRIRWFFYTNLTFYISFCLSLILYILLVYGNQSDDQHNVLAYILSTFLGVTFVLLLLRELFQISVSPKMYFRQLENWLELLLLTLTAVILFERSPQQDVRKQVAAITVLLAAFEMVLLIGQHPKMSTNIVMLRTVSANFFKFLLWYSILIIAFSLSFYILLKDGPQEEKKDGGDEEVDFFVSPGLSLFKTIVMLTGEFDAGSINFNVYPVTSHVIFMLFVFMIAIILFNLLNGLAVNDTQLIKSNAELVGHVARIQHIAYIESMLLGNVAPAGIMNCCKKYCCCCSLGVTSKFFVPRTLKRRVCLFPYFLNDYKLMVYPNQYAKIALPTDVYSDSESETCFTHCTSIYLDRQTAKRIKHVIKDRKEEVESEKLRNSTIQMQNDIISEQQKCIQELKRDRQLILRKLDYLIGQIGVHQ</sequence>
<dbReference type="Gene3D" id="1.25.40.20">
    <property type="entry name" value="Ankyrin repeat-containing domain"/>
    <property type="match status" value="3"/>
</dbReference>
<evidence type="ECO:0000256" key="1">
    <source>
        <dbReference type="ARBA" id="ARBA00004141"/>
    </source>
</evidence>
<evidence type="ECO:0000256" key="2">
    <source>
        <dbReference type="ARBA" id="ARBA00022448"/>
    </source>
</evidence>
<evidence type="ECO:0000256" key="12">
    <source>
        <dbReference type="SAM" id="Phobius"/>
    </source>
</evidence>
<dbReference type="InterPro" id="IPR005821">
    <property type="entry name" value="Ion_trans_dom"/>
</dbReference>
<evidence type="ECO:0000313" key="14">
    <source>
        <dbReference type="EMBL" id="JAV80580.1"/>
    </source>
</evidence>
<evidence type="ECO:0000256" key="8">
    <source>
        <dbReference type="ARBA" id="ARBA00023065"/>
    </source>
</evidence>
<dbReference type="Pfam" id="PF00023">
    <property type="entry name" value="Ank"/>
    <property type="match status" value="1"/>
</dbReference>
<accession>A0A1Y1M7K7</accession>
<dbReference type="InterPro" id="IPR036770">
    <property type="entry name" value="Ankyrin_rpt-contain_sf"/>
</dbReference>
<dbReference type="GO" id="GO:0034703">
    <property type="term" value="C:cation channel complex"/>
    <property type="evidence" value="ECO:0007669"/>
    <property type="project" value="UniProtKB-ARBA"/>
</dbReference>
<dbReference type="PANTHER" id="PTHR47143:SF4">
    <property type="entry name" value="TRANSIENT RECEPTOR POTENTIAL CATION CHANNEL PROTEIN PAINLESS"/>
    <property type="match status" value="1"/>
</dbReference>
<dbReference type="GO" id="GO:0005216">
    <property type="term" value="F:monoatomic ion channel activity"/>
    <property type="evidence" value="ECO:0007669"/>
    <property type="project" value="InterPro"/>
</dbReference>
<dbReference type="AlphaFoldDB" id="A0A1Y1M7K7"/>
<feature type="transmembrane region" description="Helical" evidence="12">
    <location>
        <begin position="725"/>
        <end position="746"/>
    </location>
</feature>
<comment type="subcellular location">
    <subcellularLocation>
        <location evidence="1">Membrane</location>
        <topology evidence="1">Multi-pass membrane protein</topology>
    </subcellularLocation>
</comment>
<organism evidence="14">
    <name type="scientific">Photinus pyralis</name>
    <name type="common">Common eastern firefly</name>
    <name type="synonym">Lampyris pyralis</name>
    <dbReference type="NCBI Taxonomy" id="7054"/>
    <lineage>
        <taxon>Eukaryota</taxon>
        <taxon>Metazoa</taxon>
        <taxon>Ecdysozoa</taxon>
        <taxon>Arthropoda</taxon>
        <taxon>Hexapoda</taxon>
        <taxon>Insecta</taxon>
        <taxon>Pterygota</taxon>
        <taxon>Neoptera</taxon>
        <taxon>Endopterygota</taxon>
        <taxon>Coleoptera</taxon>
        <taxon>Polyphaga</taxon>
        <taxon>Elateriformia</taxon>
        <taxon>Elateroidea</taxon>
        <taxon>Lampyridae</taxon>
        <taxon>Lampyrinae</taxon>
        <taxon>Photinus</taxon>
    </lineage>
</organism>
<dbReference type="PANTHER" id="PTHR47143">
    <property type="entry name" value="TRANSIENT RECEPTOR POTENTIAL CATION CHANNEL PROTEIN PAINLESS"/>
    <property type="match status" value="1"/>
</dbReference>
<evidence type="ECO:0000256" key="10">
    <source>
        <dbReference type="ARBA" id="ARBA00023303"/>
    </source>
</evidence>
<dbReference type="InterPro" id="IPR052076">
    <property type="entry name" value="TRP_cation_channel"/>
</dbReference>
<evidence type="ECO:0000256" key="7">
    <source>
        <dbReference type="ARBA" id="ARBA00023043"/>
    </source>
</evidence>
<keyword evidence="8" id="KW-0406">Ion transport</keyword>
<name>A0A1Y1M7K7_PHOPY</name>
<feature type="repeat" description="ANK" evidence="11">
    <location>
        <begin position="373"/>
        <end position="405"/>
    </location>
</feature>
<dbReference type="PROSITE" id="PS50088">
    <property type="entry name" value="ANK_REPEAT"/>
    <property type="match status" value="1"/>
</dbReference>
<protein>
    <recommendedName>
        <fullName evidence="13">Ion transport domain-containing protein</fullName>
    </recommendedName>
</protein>
<dbReference type="Pfam" id="PF00520">
    <property type="entry name" value="Ion_trans"/>
    <property type="match status" value="1"/>
</dbReference>
<dbReference type="SUPFAM" id="SSF48403">
    <property type="entry name" value="Ankyrin repeat"/>
    <property type="match status" value="1"/>
</dbReference>
<proteinExistence type="predicted"/>
<reference evidence="14" key="1">
    <citation type="journal article" date="2016" name="Sci. Rep.">
        <title>Molecular characterization of firefly nuptial gifts: a multi-omics approach sheds light on postcopulatory sexual selection.</title>
        <authorList>
            <person name="Al-Wathiqui N."/>
            <person name="Fallon T.R."/>
            <person name="South A."/>
            <person name="Weng J.K."/>
            <person name="Lewis S.M."/>
        </authorList>
    </citation>
    <scope>NUCLEOTIDE SEQUENCE</scope>
</reference>
<keyword evidence="2" id="KW-0813">Transport</keyword>
<keyword evidence="10" id="KW-0407">Ion channel</keyword>
<feature type="domain" description="Ion transport" evidence="13">
    <location>
        <begin position="519"/>
        <end position="757"/>
    </location>
</feature>
<keyword evidence="5" id="KW-0677">Repeat</keyword>
<dbReference type="EMBL" id="GEZM01041196">
    <property type="protein sequence ID" value="JAV80580.1"/>
    <property type="molecule type" value="Transcribed_RNA"/>
</dbReference>